<protein>
    <recommendedName>
        <fullName evidence="3">cysteine-S-conjugate beta-lyase</fullName>
        <ecNumber evidence="3">4.4.1.13</ecNumber>
    </recommendedName>
</protein>
<sequence length="653" mass="70071">MPAEPGETRRAAHLYTFCLLMAAASGAADPMRPTMTPALGAERHGSGLGDRRSRRDPADPAKQWFSATSGSPYNELPTFPVRPSYAKYQSSLHMNSQCVVFDGAPGDPHRPSSTPIYQTATFVQPSADSYGSYDYSRSGNPTRTALEKHVAMLEAAHAAFAFSSGMAALNSVTRLLSSGDEMLVGSDIYGGMHRLVSRVTSMHGITVRKVDVTDVDAVRAAITDRTRMLHFESPSNPLMQIADVRALAKVCEEAKVIMSIDASMVPPVLMQCIPLGADIVVHSATKFLAGHSDTMAGVVCCRTEELAKRVAFYQNAEGTGLAPFDCWLVLRGIKTMALRVERAQSNAEQIALKLRKHPRVTAVHYAGLRPLAPDEEKALIIGKRAALSNSEVVKRRQLTADRAKPGAGAAAAPLGIRHPSDSLLEYLRVDIDKTHPLPTDEELEDRYVHGMAAYDTHFKQASGGGTVMSFTTGSVHLSQRIVDALRMFKLTVSFGSCNSLVEMPCVLSHASVPAEQRTIPEDLVRLSVGVEDVRDLLTDLMQAFELATHPHVHDVRLVSREGSHAAQSGPAGSPVASPSDGPLPTAAEVEGMRRQLALMSERVEVAEARRAEAKEEALVTRVSASRVASLAMGAVFVAGALAAGALIASSRRA</sequence>
<keyword evidence="10" id="KW-1133">Transmembrane helix</keyword>
<dbReference type="EC" id="4.4.1.13" evidence="3"/>
<feature type="transmembrane region" description="Helical" evidence="10">
    <location>
        <begin position="627"/>
        <end position="648"/>
    </location>
</feature>
<evidence type="ECO:0000256" key="4">
    <source>
        <dbReference type="ARBA" id="ARBA00022605"/>
    </source>
</evidence>
<dbReference type="SUPFAM" id="SSF53383">
    <property type="entry name" value="PLP-dependent transferases"/>
    <property type="match status" value="1"/>
</dbReference>
<organism evidence="12 13">
    <name type="scientific">Cafeteria roenbergensis</name>
    <name type="common">Marine flagellate</name>
    <dbReference type="NCBI Taxonomy" id="33653"/>
    <lineage>
        <taxon>Eukaryota</taxon>
        <taxon>Sar</taxon>
        <taxon>Stramenopiles</taxon>
        <taxon>Bigyra</taxon>
        <taxon>Opalozoa</taxon>
        <taxon>Bicosoecida</taxon>
        <taxon>Cafeteriaceae</taxon>
        <taxon>Cafeteria</taxon>
    </lineage>
</organism>
<comment type="cofactor">
    <cofactor evidence="1">
        <name>pyridoxal 5'-phosphate</name>
        <dbReference type="ChEBI" id="CHEBI:597326"/>
    </cofactor>
</comment>
<dbReference type="Proteomes" id="UP000323011">
    <property type="component" value="Unassembled WGS sequence"/>
</dbReference>
<dbReference type="InterPro" id="IPR000277">
    <property type="entry name" value="Cys/Met-Metab_PyrdxlP-dep_enz"/>
</dbReference>
<comment type="caution">
    <text evidence="12">The sequence shown here is derived from an EMBL/GenBank/DDBJ whole genome shotgun (WGS) entry which is preliminary data.</text>
</comment>
<keyword evidence="13" id="KW-1185">Reference proteome</keyword>
<keyword evidence="10" id="KW-0812">Transmembrane</keyword>
<evidence type="ECO:0000256" key="11">
    <source>
        <dbReference type="SAM" id="SignalP"/>
    </source>
</evidence>
<gene>
    <name evidence="12" type="ORF">FNF29_07133</name>
</gene>
<dbReference type="Gene3D" id="3.40.640.10">
    <property type="entry name" value="Type I PLP-dependent aspartate aminotransferase-like (Major domain)"/>
    <property type="match status" value="1"/>
</dbReference>
<dbReference type="PANTHER" id="PTHR11808">
    <property type="entry name" value="TRANS-SULFURATION ENZYME FAMILY MEMBER"/>
    <property type="match status" value="1"/>
</dbReference>
<dbReference type="OMA" id="SQCVVFD"/>
<dbReference type="InterPro" id="IPR015421">
    <property type="entry name" value="PyrdxlP-dep_Trfase_major"/>
</dbReference>
<feature type="chain" id="PRO_5022844431" description="cysteine-S-conjugate beta-lyase" evidence="11">
    <location>
        <begin position="29"/>
        <end position="653"/>
    </location>
</feature>
<keyword evidence="11" id="KW-0732">Signal</keyword>
<proteinExistence type="inferred from homology"/>
<dbReference type="InterPro" id="IPR015422">
    <property type="entry name" value="PyrdxlP-dep_Trfase_small"/>
</dbReference>
<dbReference type="GO" id="GO:0005737">
    <property type="term" value="C:cytoplasm"/>
    <property type="evidence" value="ECO:0007669"/>
    <property type="project" value="TreeGrafter"/>
</dbReference>
<dbReference type="GO" id="GO:0009086">
    <property type="term" value="P:methionine biosynthetic process"/>
    <property type="evidence" value="ECO:0007669"/>
    <property type="project" value="UniProtKB-KW"/>
</dbReference>
<evidence type="ECO:0000256" key="1">
    <source>
        <dbReference type="ARBA" id="ARBA00001933"/>
    </source>
</evidence>
<keyword evidence="8" id="KW-0175">Coiled coil</keyword>
<keyword evidence="7" id="KW-0456">Lyase</keyword>
<dbReference type="GO" id="GO:0047804">
    <property type="term" value="F:cysteine-S-conjugate beta-lyase activity"/>
    <property type="evidence" value="ECO:0007669"/>
    <property type="project" value="UniProtKB-EC"/>
</dbReference>
<dbReference type="GO" id="GO:0030170">
    <property type="term" value="F:pyridoxal phosphate binding"/>
    <property type="evidence" value="ECO:0007669"/>
    <property type="project" value="InterPro"/>
</dbReference>
<dbReference type="EMBL" id="VLTN01000061">
    <property type="protein sequence ID" value="KAA0147788.1"/>
    <property type="molecule type" value="Genomic_DNA"/>
</dbReference>
<evidence type="ECO:0000256" key="7">
    <source>
        <dbReference type="ARBA" id="ARBA00023239"/>
    </source>
</evidence>
<evidence type="ECO:0000256" key="2">
    <source>
        <dbReference type="ARBA" id="ARBA00009077"/>
    </source>
</evidence>
<accession>A0A5A8C4I9</accession>
<dbReference type="InterPro" id="IPR054542">
    <property type="entry name" value="Cys_met_metab_PP"/>
</dbReference>
<keyword evidence="4" id="KW-0028">Amino-acid biosynthesis</keyword>
<feature type="region of interest" description="Disordered" evidence="9">
    <location>
        <begin position="560"/>
        <end position="586"/>
    </location>
</feature>
<evidence type="ECO:0000256" key="6">
    <source>
        <dbReference type="ARBA" id="ARBA00023167"/>
    </source>
</evidence>
<dbReference type="PANTHER" id="PTHR11808:SF50">
    <property type="entry name" value="CYSTATHIONINE BETA-LYASE"/>
    <property type="match status" value="1"/>
</dbReference>
<feature type="compositionally biased region" description="Low complexity" evidence="9">
    <location>
        <begin position="565"/>
        <end position="582"/>
    </location>
</feature>
<dbReference type="Gene3D" id="3.90.1150.10">
    <property type="entry name" value="Aspartate Aminotransferase, domain 1"/>
    <property type="match status" value="2"/>
</dbReference>
<dbReference type="PROSITE" id="PS00868">
    <property type="entry name" value="CYS_MET_METAB_PP"/>
    <property type="match status" value="1"/>
</dbReference>
<dbReference type="GO" id="GO:0019346">
    <property type="term" value="P:transsulfuration"/>
    <property type="evidence" value="ECO:0007669"/>
    <property type="project" value="InterPro"/>
</dbReference>
<dbReference type="AlphaFoldDB" id="A0A5A8C4I9"/>
<evidence type="ECO:0000256" key="9">
    <source>
        <dbReference type="SAM" id="MobiDB-lite"/>
    </source>
</evidence>
<evidence type="ECO:0000256" key="5">
    <source>
        <dbReference type="ARBA" id="ARBA00022898"/>
    </source>
</evidence>
<comment type="similarity">
    <text evidence="2">Belongs to the trans-sulfuration enzymes family.</text>
</comment>
<dbReference type="InterPro" id="IPR015424">
    <property type="entry name" value="PyrdxlP-dep_Trfase"/>
</dbReference>
<evidence type="ECO:0000313" key="12">
    <source>
        <dbReference type="EMBL" id="KAA0147788.1"/>
    </source>
</evidence>
<feature type="region of interest" description="Disordered" evidence="9">
    <location>
        <begin position="28"/>
        <end position="69"/>
    </location>
</feature>
<feature type="coiled-coil region" evidence="8">
    <location>
        <begin position="589"/>
        <end position="616"/>
    </location>
</feature>
<evidence type="ECO:0000256" key="8">
    <source>
        <dbReference type="SAM" id="Coils"/>
    </source>
</evidence>
<keyword evidence="6" id="KW-0486">Methionine biosynthesis</keyword>
<evidence type="ECO:0000256" key="3">
    <source>
        <dbReference type="ARBA" id="ARBA00012224"/>
    </source>
</evidence>
<keyword evidence="10" id="KW-0472">Membrane</keyword>
<feature type="compositionally biased region" description="Basic and acidic residues" evidence="9">
    <location>
        <begin position="41"/>
        <end position="59"/>
    </location>
</feature>
<dbReference type="FunFam" id="3.40.640.10:FF:000009">
    <property type="entry name" value="Cystathionine gamma-synthase homolog"/>
    <property type="match status" value="1"/>
</dbReference>
<evidence type="ECO:0000313" key="13">
    <source>
        <dbReference type="Proteomes" id="UP000323011"/>
    </source>
</evidence>
<name>A0A5A8C4I9_CAFRO</name>
<reference evidence="12 13" key="1">
    <citation type="submission" date="2019-07" db="EMBL/GenBank/DDBJ databases">
        <title>Genomes of Cafeteria roenbergensis.</title>
        <authorList>
            <person name="Fischer M.G."/>
            <person name="Hackl T."/>
            <person name="Roman M."/>
        </authorList>
    </citation>
    <scope>NUCLEOTIDE SEQUENCE [LARGE SCALE GENOMIC DNA]</scope>
    <source>
        <strain evidence="12 13">BVI</strain>
    </source>
</reference>
<evidence type="ECO:0000256" key="10">
    <source>
        <dbReference type="SAM" id="Phobius"/>
    </source>
</evidence>
<keyword evidence="5" id="KW-0663">Pyridoxal phosphate</keyword>
<feature type="signal peptide" evidence="11">
    <location>
        <begin position="1"/>
        <end position="28"/>
    </location>
</feature>
<dbReference type="Pfam" id="PF01053">
    <property type="entry name" value="Cys_Met_Meta_PP"/>
    <property type="match status" value="2"/>
</dbReference>